<dbReference type="EMBL" id="JBCLPP010000016">
    <property type="protein sequence ID" value="MEY8245363.1"/>
    <property type="molecule type" value="Genomic_DNA"/>
</dbReference>
<dbReference type="RefSeq" id="WP_121699710.1">
    <property type="nucleotide sequence ID" value="NZ_JBCLPP010000016.1"/>
</dbReference>
<feature type="coiled-coil region" evidence="1">
    <location>
        <begin position="285"/>
        <end position="312"/>
    </location>
</feature>
<accession>A0ABV4CVF9</accession>
<sequence>MNVNEQSNLLSREEAWWFIPEEYCPIFLELEKEFNKKIGDPISEQRLSELADILKSKQMKHFYGLADKNESDIAELTKAIITTGDPDQKLGVAKSKAEVRSKRYGGYGEILEELETKVIVNHFVRYFENVGILICDDNKNYSFSKVSNHIANYKVPYTTAQILLEHITRDLEHDSASRVVLLDAIHNLIQDPLFAIVEKKEGKEEALETVYLERFKDGLQILKNNGIVKKKKGVIGHYEFTYEVDYHPSDNKLPNDASRELNEMRRKAAFDELHQIHARFHQTTSTSKEKKKAKLRQAYKEIEKKLSEFGIESLDDRIVYHWFQTILLHWYSGTKSTEFIQDIITYIRFNNIRSATIPIEKDKLYKWDYSYPVWNRLLSLIKSTILVEEKKRRVNPKISDALFELPVEISRTDYKNAIHRIMKELSWLIGSDDFFTALDMKALEDANVLERTQQNKQLLSLLYVKATVEANDNHADAISHLEYLYKYICGSSYEHCGKDLNLIVSKLSGFADKDITYPIKAKKWIYKLNHVSQDGDNNANDTTWTLLDIYEVLILLSSDRSHDMDKSRETYATLLSKINPRNYSDRFRLVQSNLFFLETLTDFGPYNEYFKKITYIWDEINDLYDQSKDPRLLCFIIRLFLRGANYLVEYVEFGYSLSIIALKAYLQLRSLHIKDDIIYYQLLNAIGEYLSTFDNFVPTEYQYALKLKMAAGEYLTDKCFFYKSLSGELLDRGYLRLGCEYARKSIELTDIDNLDASNGIADYIASRIQMVEPLLCLGNFDEAKEILDDVRMRATELQGLLNDSEKGGLISNAMDIFNEIEITISRRPYHHYELRLDYLLNEISHLPGFPDELPSDVFGFYDKWKQFVGMYNFYSDRMDESLRNEFESNSFKEEMDNIAKDIHEIVAEVDLEPVTDDDISKLYDIFIDAYENYQGEFICNDTDDDISFLVPEGRNIEYPSMQLFFNFIRFISGNITVH</sequence>
<evidence type="ECO:0000313" key="3">
    <source>
        <dbReference type="Proteomes" id="UP001565200"/>
    </source>
</evidence>
<gene>
    <name evidence="2" type="ORF">AAK873_07010</name>
</gene>
<organism evidence="2 3">
    <name type="scientific">Heminiphilus faecis</name>
    <dbReference type="NCBI Taxonomy" id="2601703"/>
    <lineage>
        <taxon>Bacteria</taxon>
        <taxon>Pseudomonadati</taxon>
        <taxon>Bacteroidota</taxon>
        <taxon>Bacteroidia</taxon>
        <taxon>Bacteroidales</taxon>
        <taxon>Muribaculaceae</taxon>
        <taxon>Heminiphilus</taxon>
    </lineage>
</organism>
<proteinExistence type="predicted"/>
<reference evidence="2 3" key="1">
    <citation type="submission" date="2024-03" db="EMBL/GenBank/DDBJ databases">
        <title>Mouse gut bacterial collection (mGBC) of GemPharmatech.</title>
        <authorList>
            <person name="He Y."/>
            <person name="Dong L."/>
            <person name="Wu D."/>
            <person name="Gao X."/>
            <person name="Lin Z."/>
        </authorList>
    </citation>
    <scope>NUCLEOTIDE SEQUENCE [LARGE SCALE GENOMIC DNA]</scope>
    <source>
        <strain evidence="2 3">54-13</strain>
    </source>
</reference>
<dbReference type="Proteomes" id="UP001565200">
    <property type="component" value="Unassembled WGS sequence"/>
</dbReference>
<protein>
    <submittedName>
        <fullName evidence="2">Uncharacterized protein</fullName>
    </submittedName>
</protein>
<comment type="caution">
    <text evidence="2">The sequence shown here is derived from an EMBL/GenBank/DDBJ whole genome shotgun (WGS) entry which is preliminary data.</text>
</comment>
<evidence type="ECO:0000256" key="1">
    <source>
        <dbReference type="SAM" id="Coils"/>
    </source>
</evidence>
<name>A0ABV4CVF9_9BACT</name>
<keyword evidence="1" id="KW-0175">Coiled coil</keyword>
<keyword evidence="3" id="KW-1185">Reference proteome</keyword>
<evidence type="ECO:0000313" key="2">
    <source>
        <dbReference type="EMBL" id="MEY8245363.1"/>
    </source>
</evidence>